<gene>
    <name evidence="1" type="ORF">GRJ2_003362200</name>
</gene>
<keyword evidence="2" id="KW-1185">Reference proteome</keyword>
<sequence>MAPLKCEGKISIQGRSCELPRGKWTTTDEGIQYLRELAVLEVIYSDPEDDEVSKDLEDVLCTRAVWRKRIQSAPVSNSLAAMYCLDMDTPTVEKGSTWLQNFEENLCTSSSLQASALAVRGNHRKWKAAVWSPTRQVVEATEGEGKSSQFAEVKATQLALEIAE</sequence>
<reference evidence="1 2" key="1">
    <citation type="submission" date="2024-06" db="EMBL/GenBank/DDBJ databases">
        <title>The draft genome of Grus japonensis, version 3.</title>
        <authorList>
            <person name="Nabeshima K."/>
            <person name="Suzuki S."/>
            <person name="Onuma M."/>
        </authorList>
    </citation>
    <scope>NUCLEOTIDE SEQUENCE [LARGE SCALE GENOMIC DNA]</scope>
    <source>
        <strain evidence="1 2">451A</strain>
    </source>
</reference>
<dbReference type="Proteomes" id="UP001623348">
    <property type="component" value="Unassembled WGS sequence"/>
</dbReference>
<evidence type="ECO:0000313" key="2">
    <source>
        <dbReference type="Proteomes" id="UP001623348"/>
    </source>
</evidence>
<dbReference type="AlphaFoldDB" id="A0ABC9YI45"/>
<evidence type="ECO:0000313" key="1">
    <source>
        <dbReference type="EMBL" id="GAB0208965.1"/>
    </source>
</evidence>
<name>A0ABC9YI45_GRUJA</name>
<accession>A0ABC9YI45</accession>
<organism evidence="1 2">
    <name type="scientific">Grus japonensis</name>
    <name type="common">Japanese crane</name>
    <name type="synonym">Red-crowned crane</name>
    <dbReference type="NCBI Taxonomy" id="30415"/>
    <lineage>
        <taxon>Eukaryota</taxon>
        <taxon>Metazoa</taxon>
        <taxon>Chordata</taxon>
        <taxon>Craniata</taxon>
        <taxon>Vertebrata</taxon>
        <taxon>Euteleostomi</taxon>
        <taxon>Archelosauria</taxon>
        <taxon>Archosauria</taxon>
        <taxon>Dinosauria</taxon>
        <taxon>Saurischia</taxon>
        <taxon>Theropoda</taxon>
        <taxon>Coelurosauria</taxon>
        <taxon>Aves</taxon>
        <taxon>Neognathae</taxon>
        <taxon>Neoaves</taxon>
        <taxon>Gruiformes</taxon>
        <taxon>Gruidae</taxon>
        <taxon>Grus</taxon>
    </lineage>
</organism>
<proteinExistence type="predicted"/>
<evidence type="ECO:0008006" key="3">
    <source>
        <dbReference type="Google" id="ProtNLM"/>
    </source>
</evidence>
<comment type="caution">
    <text evidence="1">The sequence shown here is derived from an EMBL/GenBank/DDBJ whole genome shotgun (WGS) entry which is preliminary data.</text>
</comment>
<dbReference type="EMBL" id="BAAFJT010000299">
    <property type="protein sequence ID" value="GAB0208965.1"/>
    <property type="molecule type" value="Genomic_DNA"/>
</dbReference>
<protein>
    <recommendedName>
        <fullName evidence="3">DRBM domain-containing protein</fullName>
    </recommendedName>
</protein>